<keyword evidence="2" id="KW-0812">Transmembrane</keyword>
<accession>A0ABQ3XE42</accession>
<evidence type="ECO:0000313" key="5">
    <source>
        <dbReference type="Proteomes" id="UP000612282"/>
    </source>
</evidence>
<dbReference type="Pfam" id="PF04892">
    <property type="entry name" value="VanZ"/>
    <property type="match status" value="1"/>
</dbReference>
<dbReference type="EMBL" id="BOMG01000062">
    <property type="protein sequence ID" value="GID56733.1"/>
    <property type="molecule type" value="Genomic_DNA"/>
</dbReference>
<evidence type="ECO:0000256" key="2">
    <source>
        <dbReference type="SAM" id="Phobius"/>
    </source>
</evidence>
<evidence type="ECO:0000259" key="3">
    <source>
        <dbReference type="Pfam" id="PF04892"/>
    </source>
</evidence>
<comment type="caution">
    <text evidence="4">The sequence shown here is derived from an EMBL/GenBank/DDBJ whole genome shotgun (WGS) entry which is preliminary data.</text>
</comment>
<feature type="transmembrane region" description="Helical" evidence="2">
    <location>
        <begin position="121"/>
        <end position="144"/>
    </location>
</feature>
<reference evidence="4 5" key="1">
    <citation type="submission" date="2021-01" db="EMBL/GenBank/DDBJ databases">
        <title>Whole genome shotgun sequence of Actinoplanes couchii NBRC 106145.</title>
        <authorList>
            <person name="Komaki H."/>
            <person name="Tamura T."/>
        </authorList>
    </citation>
    <scope>NUCLEOTIDE SEQUENCE [LARGE SCALE GENOMIC DNA]</scope>
    <source>
        <strain evidence="4 5">NBRC 106145</strain>
    </source>
</reference>
<feature type="region of interest" description="Disordered" evidence="1">
    <location>
        <begin position="257"/>
        <end position="295"/>
    </location>
</feature>
<feature type="compositionally biased region" description="Low complexity" evidence="1">
    <location>
        <begin position="257"/>
        <end position="282"/>
    </location>
</feature>
<dbReference type="RefSeq" id="WP_239145420.1">
    <property type="nucleotide sequence ID" value="NZ_BAAAQE010000018.1"/>
</dbReference>
<evidence type="ECO:0000313" key="4">
    <source>
        <dbReference type="EMBL" id="GID56733.1"/>
    </source>
</evidence>
<keyword evidence="5" id="KW-1185">Reference proteome</keyword>
<feature type="transmembrane region" description="Helical" evidence="2">
    <location>
        <begin position="48"/>
        <end position="69"/>
    </location>
</feature>
<evidence type="ECO:0000256" key="1">
    <source>
        <dbReference type="SAM" id="MobiDB-lite"/>
    </source>
</evidence>
<feature type="transmembrane region" description="Helical" evidence="2">
    <location>
        <begin position="81"/>
        <end position="101"/>
    </location>
</feature>
<protein>
    <recommendedName>
        <fullName evidence="3">VanZ-like domain-containing protein</fullName>
    </recommendedName>
</protein>
<dbReference type="InterPro" id="IPR006976">
    <property type="entry name" value="VanZ-like"/>
</dbReference>
<keyword evidence="2" id="KW-0472">Membrane</keyword>
<name>A0ABQ3XE42_9ACTN</name>
<gene>
    <name evidence="4" type="ORF">Aco03nite_051370</name>
</gene>
<keyword evidence="2" id="KW-1133">Transmembrane helix</keyword>
<dbReference type="Proteomes" id="UP000612282">
    <property type="component" value="Unassembled WGS sequence"/>
</dbReference>
<organism evidence="4 5">
    <name type="scientific">Actinoplanes couchii</name>
    <dbReference type="NCBI Taxonomy" id="403638"/>
    <lineage>
        <taxon>Bacteria</taxon>
        <taxon>Bacillati</taxon>
        <taxon>Actinomycetota</taxon>
        <taxon>Actinomycetes</taxon>
        <taxon>Micromonosporales</taxon>
        <taxon>Micromonosporaceae</taxon>
        <taxon>Actinoplanes</taxon>
    </lineage>
</organism>
<proteinExistence type="predicted"/>
<feature type="domain" description="VanZ-like" evidence="3">
    <location>
        <begin position="113"/>
        <end position="199"/>
    </location>
</feature>
<sequence length="295" mass="29832">MTRRILLYAAALATVAVVLFVARRPLLMSAPACLSGDWPHCLGNENGIVLMTLLGMPVAFLVVAVLALLRKAFGSTAPWRNSLAEVGMVYGTAPMLWMTMSPGPGAGVVPGRVSLIPLVDLIGMGPLGIFVNLLILAALGFFAPIRFAALTTLPRVLALGAVCSALIETAQYTFQLDRVSSIDDVLLNATGAALAAALSHRWWRTTFPTAAPTGSPTISPAAAPTVSRAAASAASSAAAAADSLTASWDVSPAASSAASPAAVPADSPSASPATLPPASSSPGAELLDSAPGPVR</sequence>